<dbReference type="InterPro" id="IPR017853">
    <property type="entry name" value="GH"/>
</dbReference>
<evidence type="ECO:0000256" key="9">
    <source>
        <dbReference type="ARBA" id="ARBA00023295"/>
    </source>
</evidence>
<gene>
    <name evidence="17" type="ORF">BJX66DRAFT_339094</name>
</gene>
<dbReference type="InterPro" id="IPR011583">
    <property type="entry name" value="Chitinase_II/V-like_cat"/>
</dbReference>
<dbReference type="InterPro" id="IPR018371">
    <property type="entry name" value="Chitin-binding_1_CS"/>
</dbReference>
<accession>A0ABR4G2E3</accession>
<dbReference type="InterPro" id="IPR050314">
    <property type="entry name" value="Glycosyl_Hydrlase_18"/>
</dbReference>
<evidence type="ECO:0000256" key="4">
    <source>
        <dbReference type="ARBA" id="ARBA00022669"/>
    </source>
</evidence>
<organism evidence="17 18">
    <name type="scientific">Aspergillus keveii</name>
    <dbReference type="NCBI Taxonomy" id="714993"/>
    <lineage>
        <taxon>Eukaryota</taxon>
        <taxon>Fungi</taxon>
        <taxon>Dikarya</taxon>
        <taxon>Ascomycota</taxon>
        <taxon>Pezizomycotina</taxon>
        <taxon>Eurotiomycetes</taxon>
        <taxon>Eurotiomycetidae</taxon>
        <taxon>Eurotiales</taxon>
        <taxon>Aspergillaceae</taxon>
        <taxon>Aspergillus</taxon>
        <taxon>Aspergillus subgen. Nidulantes</taxon>
    </lineage>
</organism>
<dbReference type="SUPFAM" id="SSF51445">
    <property type="entry name" value="(Trans)glycosidases"/>
    <property type="match status" value="1"/>
</dbReference>
<dbReference type="InterPro" id="IPR036861">
    <property type="entry name" value="Endochitinase-like_sf"/>
</dbReference>
<feature type="signal peptide" evidence="14">
    <location>
        <begin position="1"/>
        <end position="25"/>
    </location>
</feature>
<feature type="domain" description="GH18" evidence="16">
    <location>
        <begin position="156"/>
        <end position="516"/>
    </location>
</feature>
<dbReference type="InterPro" id="IPR001002">
    <property type="entry name" value="Chitin-bd_1"/>
</dbReference>
<dbReference type="Proteomes" id="UP001610563">
    <property type="component" value="Unassembled WGS sequence"/>
</dbReference>
<keyword evidence="5 12" id="KW-0378">Hydrolase</keyword>
<proteinExistence type="inferred from homology"/>
<evidence type="ECO:0000256" key="14">
    <source>
        <dbReference type="SAM" id="SignalP"/>
    </source>
</evidence>
<evidence type="ECO:0000256" key="12">
    <source>
        <dbReference type="RuleBase" id="RU000489"/>
    </source>
</evidence>
<dbReference type="PROSITE" id="PS50941">
    <property type="entry name" value="CHIT_BIND_I_2"/>
    <property type="match status" value="2"/>
</dbReference>
<dbReference type="EC" id="3.2.1.14" evidence="3"/>
<feature type="disulfide bond" evidence="11">
    <location>
        <begin position="135"/>
        <end position="139"/>
    </location>
</feature>
<evidence type="ECO:0000259" key="16">
    <source>
        <dbReference type="PROSITE" id="PS51910"/>
    </source>
</evidence>
<evidence type="ECO:0000313" key="17">
    <source>
        <dbReference type="EMBL" id="KAL2793188.1"/>
    </source>
</evidence>
<feature type="disulfide bond" evidence="11">
    <location>
        <begin position="117"/>
        <end position="131"/>
    </location>
</feature>
<dbReference type="InterPro" id="IPR029070">
    <property type="entry name" value="Chitinase_insertion_sf"/>
</dbReference>
<keyword evidence="6" id="KW-0146">Chitin degradation</keyword>
<dbReference type="SUPFAM" id="SSF57016">
    <property type="entry name" value="Plant lectins/antimicrobial peptides"/>
    <property type="match status" value="2"/>
</dbReference>
<evidence type="ECO:0000256" key="8">
    <source>
        <dbReference type="ARBA" id="ARBA00023277"/>
    </source>
</evidence>
<dbReference type="CDD" id="cd00035">
    <property type="entry name" value="ChtBD1"/>
    <property type="match status" value="1"/>
</dbReference>
<reference evidence="17 18" key="1">
    <citation type="submission" date="2024-07" db="EMBL/GenBank/DDBJ databases">
        <title>Section-level genome sequencing and comparative genomics of Aspergillus sections Usti and Cavernicolus.</title>
        <authorList>
            <consortium name="Lawrence Berkeley National Laboratory"/>
            <person name="Nybo J.L."/>
            <person name="Vesth T.C."/>
            <person name="Theobald S."/>
            <person name="Frisvad J.C."/>
            <person name="Larsen T.O."/>
            <person name="Kjaerboelling I."/>
            <person name="Rothschild-Mancinelli K."/>
            <person name="Lyhne E.K."/>
            <person name="Kogle M.E."/>
            <person name="Barry K."/>
            <person name="Clum A."/>
            <person name="Na H."/>
            <person name="Ledsgaard L."/>
            <person name="Lin J."/>
            <person name="Lipzen A."/>
            <person name="Kuo A."/>
            <person name="Riley R."/>
            <person name="Mondo S."/>
            <person name="Labutti K."/>
            <person name="Haridas S."/>
            <person name="Pangalinan J."/>
            <person name="Salamov A.A."/>
            <person name="Simmons B.A."/>
            <person name="Magnuson J.K."/>
            <person name="Chen J."/>
            <person name="Drula E."/>
            <person name="Henrissat B."/>
            <person name="Wiebenga A."/>
            <person name="Lubbers R.J."/>
            <person name="Gomes A.C."/>
            <person name="Makela M.R."/>
            <person name="Stajich J."/>
            <person name="Grigoriev I.V."/>
            <person name="Mortensen U.H."/>
            <person name="De Vries R.P."/>
            <person name="Baker S.E."/>
            <person name="Andersen M.R."/>
        </authorList>
    </citation>
    <scope>NUCLEOTIDE SEQUENCE [LARGE SCALE GENOMIC DNA]</scope>
    <source>
        <strain evidence="17 18">CBS 209.92</strain>
    </source>
</reference>
<evidence type="ECO:0000256" key="10">
    <source>
        <dbReference type="ARBA" id="ARBA00023326"/>
    </source>
</evidence>
<feature type="domain" description="Chitin-binding type-1" evidence="15">
    <location>
        <begin position="98"/>
        <end position="141"/>
    </location>
</feature>
<dbReference type="CDD" id="cd06922">
    <property type="entry name" value="ChtBD1_GH18_1"/>
    <property type="match status" value="1"/>
</dbReference>
<evidence type="ECO:0000256" key="6">
    <source>
        <dbReference type="ARBA" id="ARBA00023024"/>
    </source>
</evidence>
<keyword evidence="10" id="KW-0624">Polysaccharide degradation</keyword>
<feature type="disulfide bond" evidence="11">
    <location>
        <begin position="73"/>
        <end position="87"/>
    </location>
</feature>
<keyword evidence="7" id="KW-0843">Virulence</keyword>
<comment type="caution">
    <text evidence="11">Lacks conserved residue(s) required for the propagation of feature annotation.</text>
</comment>
<feature type="domain" description="Chitin-binding type-1" evidence="15">
    <location>
        <begin position="59"/>
        <end position="97"/>
    </location>
</feature>
<dbReference type="SMART" id="SM00270">
    <property type="entry name" value="ChtBD1"/>
    <property type="match status" value="2"/>
</dbReference>
<dbReference type="PANTHER" id="PTHR11177">
    <property type="entry name" value="CHITINASE"/>
    <property type="match status" value="1"/>
</dbReference>
<evidence type="ECO:0000256" key="1">
    <source>
        <dbReference type="ARBA" id="ARBA00000822"/>
    </source>
</evidence>
<evidence type="ECO:0000256" key="3">
    <source>
        <dbReference type="ARBA" id="ARBA00012729"/>
    </source>
</evidence>
<feature type="disulfide bond" evidence="11">
    <location>
        <begin position="68"/>
        <end position="80"/>
    </location>
</feature>
<dbReference type="Gene3D" id="3.30.60.10">
    <property type="entry name" value="Endochitinase-like"/>
    <property type="match status" value="2"/>
</dbReference>
<keyword evidence="4 11" id="KW-0147">Chitin-binding</keyword>
<feature type="chain" id="PRO_5046577820" description="chitinase" evidence="14">
    <location>
        <begin position="26"/>
        <end position="1626"/>
    </location>
</feature>
<dbReference type="PROSITE" id="PS00026">
    <property type="entry name" value="CHIT_BIND_I_1"/>
    <property type="match status" value="1"/>
</dbReference>
<dbReference type="PANTHER" id="PTHR11177:SF397">
    <property type="entry name" value="CHITINASE"/>
    <property type="match status" value="1"/>
</dbReference>
<feature type="region of interest" description="Disordered" evidence="13">
    <location>
        <begin position="1286"/>
        <end position="1308"/>
    </location>
</feature>
<feature type="disulfide bond" evidence="11">
    <location>
        <begin position="112"/>
        <end position="124"/>
    </location>
</feature>
<dbReference type="Gene3D" id="3.10.50.10">
    <property type="match status" value="1"/>
</dbReference>
<dbReference type="PROSITE" id="PS51910">
    <property type="entry name" value="GH18_2"/>
    <property type="match status" value="1"/>
</dbReference>
<dbReference type="Pfam" id="PF00187">
    <property type="entry name" value="Chitin_bind_1"/>
    <property type="match status" value="1"/>
</dbReference>
<protein>
    <recommendedName>
        <fullName evidence="3">chitinase</fullName>
        <ecNumber evidence="3">3.2.1.14</ecNumber>
    </recommendedName>
</protein>
<evidence type="ECO:0000256" key="5">
    <source>
        <dbReference type="ARBA" id="ARBA00022801"/>
    </source>
</evidence>
<dbReference type="EMBL" id="JBFTWV010000061">
    <property type="protein sequence ID" value="KAL2793188.1"/>
    <property type="molecule type" value="Genomic_DNA"/>
</dbReference>
<keyword evidence="18" id="KW-1185">Reference proteome</keyword>
<evidence type="ECO:0000256" key="13">
    <source>
        <dbReference type="SAM" id="MobiDB-lite"/>
    </source>
</evidence>
<name>A0ABR4G2E3_9EURO</name>
<keyword evidence="14" id="KW-0732">Signal</keyword>
<comment type="catalytic activity">
    <reaction evidence="1">
        <text>Random endo-hydrolysis of N-acetyl-beta-D-glucosaminide (1-&gt;4)-beta-linkages in chitin and chitodextrins.</text>
        <dbReference type="EC" id="3.2.1.14"/>
    </reaction>
</comment>
<dbReference type="Gene3D" id="3.20.20.80">
    <property type="entry name" value="Glycosidases"/>
    <property type="match status" value="1"/>
</dbReference>
<keyword evidence="9 12" id="KW-0326">Glycosidase</keyword>
<evidence type="ECO:0000256" key="7">
    <source>
        <dbReference type="ARBA" id="ARBA00023026"/>
    </source>
</evidence>
<sequence>MRGFHLTSTLFVVISTLLLSLLSHADSTVPRAPHHGGNSSLHTREISMFDTKALAVDDPYTCDADRPCSNSACCGKSGSCGYGPDYCGDGCQSNCDATAECGEFAAEPDKECPLKVCCSQYGFCGTTELFCDDKCQSNCGKPDVPGGGSSVPVRENKVIGYYESWAARRPCHKFPPQLIPISGLTHINFAFAFIEPGTYKVVPMDGQTPASLFKEVTALKDDAPGDLEVFIAIGGWTFSDNGTETQPLFGEISADAGKRQQFADNLVDFMVKYGFDGVDLDWEYPGAPDRGGQERDIENFVLLMKTLRETFDRSARGGYGLTFTIPSSYWYLQYFDVPALLEYADWTNIMSYDLHGVWDENNEIGSIIHGHTNLTEIKLAADLLWRNNVPPAKVVLGMGFYGRSFELENPECAEPKCPFSGPARAGECTGEGGILGYFEIQEILRGDSSIEVIHDEETAVNFFTWDTNQWISYDDRTTFEQKVEWADDVGLGGIMIWAVDMDDDSLTALSGLLGKEVGENIDFGGIGQIGLVIDDWASQNGQNCVMMSCGEKCEDGAIEVGTAEENCDNEEHRKICCWNSNVPSNCQWRGGDTGLSCNGQCRPGELGLFRSDYGDKECLYGEQQFCCTSDRYEDLVGSCETTACGVSECPSGKRKISSYHDYYSGDCEGPSPDKLLRTVCCDEDGELDDCRWTKCHDYQCSPHEVLVKKTKISNIFCRGDDLESRLCCSLKDVGAFLPVPPDHIFPEVPPNDYDYEAHERPLADYGDDAYTSHQSFGMVVIAGPPDVVSNLDKRDGSHIRFLSCDDVDDIGLQTARMVCMNDGKDSNCDDLHLNGLEGTIVKMPENCGPGQYAVARALQVSSNQSIPHHILRKRDSSRPVMDLVFDYDFERVKRADEKIYVRVDYSNAFEYRLDIVADEPVRKRSMETPLSPRFFSPDPEEWRKRFEKLTEVDDNDLYYNEFPKEIDQSLYGREQTCDGSDQFLKLDVEGDTAARVKYGFSMVGTLDPWTIDESYGFLGVGFDVDLSLSCKANTGIDAGRILEELWQVPIRLQRFYQPGVVSIFPQFRVRTSVEATDVGLVADFTTRLRGGTEDYLWTYFPEEAGDRGGQTKSKTSSDAFDGDYKITKGSLTFMFEPRVDFDIQLGKYHETHDEYASRKREWGAESTLASTQISTWMEMGLKLDGYKALYEQSEGYTQVMNGGVYDLFPDMDESQYLIGDRPDAIHLTGPTRDLDAPEKPDFSGYAIFGGHNLLECADGLGEDIGETPEAVCVPNIAQSDPSLLADGEEPSMPGTELGTIIDDDSLDKRGNPRPYDVVDITGTVLFTIWCLAYPSVGRLPWNPGDPMMDISDPDSCTEIGVTDQGDPNQNYVTEHVFELQSIANFISFAIHGRLPDGTQTQHSRISQNVAQQLNNDYQNWAGANPPAENAVWHMFNAIGSNNNKGAMLRTEEQLNAVKGRLWSGNNIIADDTWDAQDLDNSDNIHMALSWLRESAHIFAYMEHSDVQDRLQETVNSIRDELERFQDLYNANHANQIDILSLWDEWIVAYFTDMRDRAASWVRRRGATLTADWQDIVRSRRRDYNANPTPTTQLELEAAEENLQTIQETIDEITNTIQNTSFWNWLP</sequence>
<dbReference type="InterPro" id="IPR001579">
    <property type="entry name" value="Glyco_hydro_18_chit_AS"/>
</dbReference>
<comment type="caution">
    <text evidence="17">The sequence shown here is derived from an EMBL/GenBank/DDBJ whole genome shotgun (WGS) entry which is preliminary data.</text>
</comment>
<keyword evidence="11" id="KW-1015">Disulfide bond</keyword>
<evidence type="ECO:0000313" key="18">
    <source>
        <dbReference type="Proteomes" id="UP001610563"/>
    </source>
</evidence>
<comment type="similarity">
    <text evidence="2">Belongs to the glycosyl hydrolase 18 family. Chitinase class V subfamily.</text>
</comment>
<evidence type="ECO:0000256" key="2">
    <source>
        <dbReference type="ARBA" id="ARBA00008682"/>
    </source>
</evidence>
<dbReference type="InterPro" id="IPR001223">
    <property type="entry name" value="Glyco_hydro18_cat"/>
</dbReference>
<dbReference type="SMART" id="SM00636">
    <property type="entry name" value="Glyco_18"/>
    <property type="match status" value="1"/>
</dbReference>
<dbReference type="Pfam" id="PF00704">
    <property type="entry name" value="Glyco_hydro_18"/>
    <property type="match status" value="1"/>
</dbReference>
<dbReference type="SUPFAM" id="SSF54556">
    <property type="entry name" value="Chitinase insertion domain"/>
    <property type="match status" value="1"/>
</dbReference>
<dbReference type="PROSITE" id="PS01095">
    <property type="entry name" value="GH18_1"/>
    <property type="match status" value="1"/>
</dbReference>
<evidence type="ECO:0000259" key="15">
    <source>
        <dbReference type="PROSITE" id="PS50941"/>
    </source>
</evidence>
<keyword evidence="8" id="KW-0119">Carbohydrate metabolism</keyword>
<feature type="disulfide bond" evidence="11">
    <location>
        <begin position="91"/>
        <end position="95"/>
    </location>
</feature>
<evidence type="ECO:0000256" key="11">
    <source>
        <dbReference type="PROSITE-ProRule" id="PRU00261"/>
    </source>
</evidence>